<dbReference type="AlphaFoldDB" id="A0A8J2VFM7"/>
<reference evidence="1" key="1">
    <citation type="journal article" date="2014" name="Int. J. Syst. Evol. Microbiol.">
        <title>Complete genome sequence of Corynebacterium casei LMG S-19264T (=DSM 44701T), isolated from a smear-ripened cheese.</title>
        <authorList>
            <consortium name="US DOE Joint Genome Institute (JGI-PGF)"/>
            <person name="Walter F."/>
            <person name="Albersmeier A."/>
            <person name="Kalinowski J."/>
            <person name="Ruckert C."/>
        </authorList>
    </citation>
    <scope>NUCLEOTIDE SEQUENCE</scope>
    <source>
        <strain evidence="1">CGMCC 1.15179</strain>
    </source>
</reference>
<evidence type="ECO:0000313" key="2">
    <source>
        <dbReference type="Proteomes" id="UP000625210"/>
    </source>
</evidence>
<keyword evidence="2" id="KW-1185">Reference proteome</keyword>
<dbReference type="PANTHER" id="PTHR11669">
    <property type="entry name" value="REPLICATION FACTOR C / DNA POLYMERASE III GAMMA-TAU SUBUNIT"/>
    <property type="match status" value="1"/>
</dbReference>
<gene>
    <name evidence="1" type="primary">holB</name>
    <name evidence="1" type="ORF">GCM10011571_25190</name>
</gene>
<dbReference type="InterPro" id="IPR050238">
    <property type="entry name" value="DNA_Rep/Repair_Clamp_Loader"/>
</dbReference>
<dbReference type="InterPro" id="IPR027417">
    <property type="entry name" value="P-loop_NTPase"/>
</dbReference>
<reference evidence="1" key="2">
    <citation type="submission" date="2020-09" db="EMBL/GenBank/DDBJ databases">
        <authorList>
            <person name="Sun Q."/>
            <person name="Zhou Y."/>
        </authorList>
    </citation>
    <scope>NUCLEOTIDE SEQUENCE</scope>
    <source>
        <strain evidence="1">CGMCC 1.15179</strain>
    </source>
</reference>
<dbReference type="PANTHER" id="PTHR11669:SF8">
    <property type="entry name" value="DNA POLYMERASE III SUBUNIT DELTA"/>
    <property type="match status" value="1"/>
</dbReference>
<name>A0A8J2VFM7_9BACL</name>
<dbReference type="GO" id="GO:0008408">
    <property type="term" value="F:3'-5' exonuclease activity"/>
    <property type="evidence" value="ECO:0007669"/>
    <property type="project" value="InterPro"/>
</dbReference>
<comment type="caution">
    <text evidence="1">The sequence shown here is derived from an EMBL/GenBank/DDBJ whole genome shotgun (WGS) entry which is preliminary data.</text>
</comment>
<dbReference type="Gene3D" id="3.40.50.300">
    <property type="entry name" value="P-loop containing nucleotide triphosphate hydrolases"/>
    <property type="match status" value="1"/>
</dbReference>
<proteinExistence type="predicted"/>
<sequence length="337" mass="38032">MSFDAIPGQTKVTEFLKQGIRQRRTAHAYCFAGPRGVGRYRTALELAKALNCDAAREDACDRCRNCIRIENGNHPDVWIIEPDGQSIKIDQVRGLQRAFHYTTSENTTRVMIIQQAETMTVQAANSLLKFLEEPITPMVAVLITEHVHSLLPTVLSRCQVLRFAPLAADWIAQKLEGEGFNTAEAWVAAHIAPGLDEAREIASIDGFALLCERVIQWSGEIVSGKSDALLSVQTKWIHKELDKERLELVLDLMLLWLRDLLNQKLKRTVPPVFLKWEDSCRRQAPRWSTSRLLHGMETVIDARRQLAGPVQPQAVLEFMVLAMQGGATNVQSRRRSF</sequence>
<dbReference type="SUPFAM" id="SSF52540">
    <property type="entry name" value="P-loop containing nucleoside triphosphate hydrolases"/>
    <property type="match status" value="1"/>
</dbReference>
<evidence type="ECO:0000313" key="1">
    <source>
        <dbReference type="EMBL" id="GGE22052.1"/>
    </source>
</evidence>
<dbReference type="NCBIfam" id="TIGR00678">
    <property type="entry name" value="holB"/>
    <property type="match status" value="1"/>
</dbReference>
<dbReference type="EMBL" id="BMHQ01000008">
    <property type="protein sequence ID" value="GGE22052.1"/>
    <property type="molecule type" value="Genomic_DNA"/>
</dbReference>
<dbReference type="GO" id="GO:0006261">
    <property type="term" value="P:DNA-templated DNA replication"/>
    <property type="evidence" value="ECO:0007669"/>
    <property type="project" value="TreeGrafter"/>
</dbReference>
<dbReference type="GO" id="GO:0003887">
    <property type="term" value="F:DNA-directed DNA polymerase activity"/>
    <property type="evidence" value="ECO:0007669"/>
    <property type="project" value="InterPro"/>
</dbReference>
<dbReference type="InterPro" id="IPR004622">
    <property type="entry name" value="DNA_pol_HolB"/>
</dbReference>
<dbReference type="Proteomes" id="UP000625210">
    <property type="component" value="Unassembled WGS sequence"/>
</dbReference>
<dbReference type="RefSeq" id="WP_188648234.1">
    <property type="nucleotide sequence ID" value="NZ_BMHQ01000008.1"/>
</dbReference>
<protein>
    <submittedName>
        <fullName evidence="1">DNA polymerase III subunit delta</fullName>
    </submittedName>
</protein>
<organism evidence="1 2">
    <name type="scientific">Marinithermofilum abyssi</name>
    <dbReference type="NCBI Taxonomy" id="1571185"/>
    <lineage>
        <taxon>Bacteria</taxon>
        <taxon>Bacillati</taxon>
        <taxon>Bacillota</taxon>
        <taxon>Bacilli</taxon>
        <taxon>Bacillales</taxon>
        <taxon>Thermoactinomycetaceae</taxon>
        <taxon>Marinithermofilum</taxon>
    </lineage>
</organism>
<dbReference type="FunFam" id="3.40.50.300:FF:001255">
    <property type="entry name" value="DNA polymerase III subunit delta"/>
    <property type="match status" value="1"/>
</dbReference>
<accession>A0A8J2VFM7</accession>
<dbReference type="Pfam" id="PF13177">
    <property type="entry name" value="DNA_pol3_delta2"/>
    <property type="match status" value="1"/>
</dbReference>